<gene>
    <name evidence="6" type="ORF">FHR33_001461</name>
</gene>
<name>A0A7W5Y5Q0_9ACTN</name>
<dbReference type="Gene3D" id="1.10.357.10">
    <property type="entry name" value="Tetracycline Repressor, domain 2"/>
    <property type="match status" value="1"/>
</dbReference>
<evidence type="ECO:0000256" key="1">
    <source>
        <dbReference type="ARBA" id="ARBA00023015"/>
    </source>
</evidence>
<dbReference type="InterPro" id="IPR036271">
    <property type="entry name" value="Tet_transcr_reg_TetR-rel_C_sf"/>
</dbReference>
<dbReference type="PANTHER" id="PTHR30055:SF234">
    <property type="entry name" value="HTH-TYPE TRANSCRIPTIONAL REGULATOR BETI"/>
    <property type="match status" value="1"/>
</dbReference>
<dbReference type="AlphaFoldDB" id="A0A7W5Y5Q0"/>
<dbReference type="InterPro" id="IPR001647">
    <property type="entry name" value="HTH_TetR"/>
</dbReference>
<dbReference type="RefSeq" id="WP_183645146.1">
    <property type="nucleotide sequence ID" value="NZ_JACIBV010000001.1"/>
</dbReference>
<dbReference type="PANTHER" id="PTHR30055">
    <property type="entry name" value="HTH-TYPE TRANSCRIPTIONAL REGULATOR RUTR"/>
    <property type="match status" value="1"/>
</dbReference>
<dbReference type="GeneID" id="95388017"/>
<evidence type="ECO:0000313" key="6">
    <source>
        <dbReference type="EMBL" id="MBB3725601.1"/>
    </source>
</evidence>
<keyword evidence="2 4" id="KW-0238">DNA-binding</keyword>
<feature type="DNA-binding region" description="H-T-H motif" evidence="4">
    <location>
        <begin position="26"/>
        <end position="45"/>
    </location>
</feature>
<dbReference type="SUPFAM" id="SSF48498">
    <property type="entry name" value="Tetracyclin repressor-like, C-terminal domain"/>
    <property type="match status" value="1"/>
</dbReference>
<dbReference type="InterPro" id="IPR050109">
    <property type="entry name" value="HTH-type_TetR-like_transc_reg"/>
</dbReference>
<protein>
    <submittedName>
        <fullName evidence="6">AcrR family transcriptional regulator</fullName>
    </submittedName>
</protein>
<evidence type="ECO:0000259" key="5">
    <source>
        <dbReference type="PROSITE" id="PS50977"/>
    </source>
</evidence>
<sequence length="231" mass="24461">MAETTRDRIIAAASALLAEGGREAVSTRAVSAAANVQAPTIYRIFGDKSGLLSAVASHGFAEYLRSKTSLGETDDPVEDLRHGWDLHVGFGLANPALYTLIYGEPRPGVESPAARAAAEVLAKQVRRIAEAGRLRVSEERAAHMIHSAGCGTTLTLIAIPEERRDTDLSAMSREAVIAAVTTDATQSAPADAQQVNRAVALRVLLPQVTVLTDAERALLAEWLDRIATAGN</sequence>
<evidence type="ECO:0000256" key="3">
    <source>
        <dbReference type="ARBA" id="ARBA00023163"/>
    </source>
</evidence>
<evidence type="ECO:0000256" key="4">
    <source>
        <dbReference type="PROSITE-ProRule" id="PRU00335"/>
    </source>
</evidence>
<evidence type="ECO:0000256" key="2">
    <source>
        <dbReference type="ARBA" id="ARBA00023125"/>
    </source>
</evidence>
<keyword evidence="1" id="KW-0805">Transcription regulation</keyword>
<proteinExistence type="predicted"/>
<dbReference type="GO" id="GO:0003700">
    <property type="term" value="F:DNA-binding transcription factor activity"/>
    <property type="evidence" value="ECO:0007669"/>
    <property type="project" value="TreeGrafter"/>
</dbReference>
<keyword evidence="3" id="KW-0804">Transcription</keyword>
<dbReference type="PRINTS" id="PR00455">
    <property type="entry name" value="HTHTETR"/>
</dbReference>
<dbReference type="GO" id="GO:0000976">
    <property type="term" value="F:transcription cis-regulatory region binding"/>
    <property type="evidence" value="ECO:0007669"/>
    <property type="project" value="TreeGrafter"/>
</dbReference>
<dbReference type="InterPro" id="IPR009057">
    <property type="entry name" value="Homeodomain-like_sf"/>
</dbReference>
<dbReference type="SUPFAM" id="SSF46689">
    <property type="entry name" value="Homeodomain-like"/>
    <property type="match status" value="1"/>
</dbReference>
<dbReference type="Proteomes" id="UP000579945">
    <property type="component" value="Unassembled WGS sequence"/>
</dbReference>
<accession>A0A7W5Y5Q0</accession>
<feature type="domain" description="HTH tetR-type" evidence="5">
    <location>
        <begin position="3"/>
        <end position="63"/>
    </location>
</feature>
<organism evidence="6 7">
    <name type="scientific">Nonomuraea dietziae</name>
    <dbReference type="NCBI Taxonomy" id="65515"/>
    <lineage>
        <taxon>Bacteria</taxon>
        <taxon>Bacillati</taxon>
        <taxon>Actinomycetota</taxon>
        <taxon>Actinomycetes</taxon>
        <taxon>Streptosporangiales</taxon>
        <taxon>Streptosporangiaceae</taxon>
        <taxon>Nonomuraea</taxon>
    </lineage>
</organism>
<dbReference type="PROSITE" id="PS50977">
    <property type="entry name" value="HTH_TETR_2"/>
    <property type="match status" value="1"/>
</dbReference>
<dbReference type="Pfam" id="PF00440">
    <property type="entry name" value="TetR_N"/>
    <property type="match status" value="1"/>
</dbReference>
<keyword evidence="7" id="KW-1185">Reference proteome</keyword>
<comment type="caution">
    <text evidence="6">The sequence shown here is derived from an EMBL/GenBank/DDBJ whole genome shotgun (WGS) entry which is preliminary data.</text>
</comment>
<dbReference type="EMBL" id="JACIBV010000001">
    <property type="protein sequence ID" value="MBB3725601.1"/>
    <property type="molecule type" value="Genomic_DNA"/>
</dbReference>
<evidence type="ECO:0000313" key="7">
    <source>
        <dbReference type="Proteomes" id="UP000579945"/>
    </source>
</evidence>
<reference evidence="6 7" key="1">
    <citation type="submission" date="2020-08" db="EMBL/GenBank/DDBJ databases">
        <title>Sequencing the genomes of 1000 actinobacteria strains.</title>
        <authorList>
            <person name="Klenk H.-P."/>
        </authorList>
    </citation>
    <scope>NUCLEOTIDE SEQUENCE [LARGE SCALE GENOMIC DNA]</scope>
    <source>
        <strain evidence="6 7">DSM 44320</strain>
    </source>
</reference>